<evidence type="ECO:0000313" key="2">
    <source>
        <dbReference type="Proteomes" id="UP000683511"/>
    </source>
</evidence>
<protein>
    <recommendedName>
        <fullName evidence="3">Cyclic nucleotide-binding protein</fullName>
    </recommendedName>
</protein>
<dbReference type="EMBL" id="CP021056">
    <property type="protein sequence ID" value="QXE23784.1"/>
    <property type="molecule type" value="Genomic_DNA"/>
</dbReference>
<organism evidence="1 2">
    <name type="scientific">Richelia sinica FACHB-800</name>
    <dbReference type="NCBI Taxonomy" id="1357546"/>
    <lineage>
        <taxon>Bacteria</taxon>
        <taxon>Bacillati</taxon>
        <taxon>Cyanobacteriota</taxon>
        <taxon>Cyanophyceae</taxon>
        <taxon>Nostocales</taxon>
        <taxon>Nostocaceae</taxon>
        <taxon>Richelia</taxon>
    </lineage>
</organism>
<name>A0A975T840_9NOST</name>
<accession>A0A975T840</accession>
<sequence length="354" mass="41199">MLEDVNAAFERKDYQTAAKLIKQLLQDAPENPLVQFYLGQLYEVSGKRLAAEKIYRQVLRLTTNTKILTQARQGLQRLDDIKQEEKQRAIAQAIAEPNNTELGILVLKPISHDLKTKAAQNFAQIMGIDPYTARLILPSRCWRVYRLGKLGELEFYGHQLQQANIPCFWVRISQIEKIQVFQVKHFSVAQPKATVICCNQENQLGSLTFDWSEVTAKVMGMLPIFEQVVDVNARHQLERKTKTQDYYQFCDLHLPQRNCILRIYDNGYNYHDGLEIISKASQNTIRINWNNLTKWLDIQLPKVKLWSDFTPFGQTVLDNTELLNQITSHIHLFRREKTPWDSAFQLYSSLVFLK</sequence>
<proteinExistence type="predicted"/>
<dbReference type="Pfam" id="PF14559">
    <property type="entry name" value="TPR_19"/>
    <property type="match status" value="1"/>
</dbReference>
<dbReference type="Gene3D" id="1.25.40.10">
    <property type="entry name" value="Tetratricopeptide repeat domain"/>
    <property type="match status" value="1"/>
</dbReference>
<dbReference type="AlphaFoldDB" id="A0A975T840"/>
<dbReference type="RefSeq" id="WP_190607152.1">
    <property type="nucleotide sequence ID" value="NZ_CP021056.1"/>
</dbReference>
<reference evidence="1" key="1">
    <citation type="submission" date="2017-04" db="EMBL/GenBank/DDBJ databases">
        <title>Genome deletions in a multicellular cyanobacterial endosymbiont for morphological adaptation in marine diatoms.</title>
        <authorList>
            <person name="Wang Y."/>
            <person name="Gao H."/>
            <person name="Li R."/>
            <person name="Xu X."/>
        </authorList>
    </citation>
    <scope>NUCLEOTIDE SEQUENCE</scope>
    <source>
        <strain evidence="1">FACHB 800</strain>
    </source>
</reference>
<evidence type="ECO:0000313" key="1">
    <source>
        <dbReference type="EMBL" id="QXE23784.1"/>
    </source>
</evidence>
<dbReference type="InterPro" id="IPR011990">
    <property type="entry name" value="TPR-like_helical_dom_sf"/>
</dbReference>
<dbReference type="Proteomes" id="UP000683511">
    <property type="component" value="Chromosome"/>
</dbReference>
<dbReference type="KEGG" id="rsin:B6N60_02475"/>
<gene>
    <name evidence="1" type="ORF">B6N60_02475</name>
</gene>
<evidence type="ECO:0008006" key="3">
    <source>
        <dbReference type="Google" id="ProtNLM"/>
    </source>
</evidence>
<dbReference type="SUPFAM" id="SSF48452">
    <property type="entry name" value="TPR-like"/>
    <property type="match status" value="1"/>
</dbReference>
<keyword evidence="2" id="KW-1185">Reference proteome</keyword>